<dbReference type="InterPro" id="IPR005501">
    <property type="entry name" value="LamB/YcsF/PxpA-like"/>
</dbReference>
<sequence>MDSAMPQQAQIDLNADMGESFGAYTIGDDEALLDIVTSANLACGFHAGDPATMRRAVQRCLAKGVAIGAHPGLPDLAGFGRRTMQITPDDAYELTIYQLGALQAFVKAEGGSLRHVKPHGALYNMAAARPELAEAIARAVARVSPELTLVGLAGSALPRAAEAVGLRAADEAFADRAYAADGSLAPRHMPGAVYESAAQAAAQALSIARDGAVRAMDSGAAVRVRADTICVHGDSPHAVATARAVRRALEEGGCAIAAL</sequence>
<dbReference type="InterPro" id="IPR011330">
    <property type="entry name" value="Glyco_hydro/deAcase_b/a-brl"/>
</dbReference>
<comment type="caution">
    <text evidence="2">The sequence shown here is derived from an EMBL/GenBank/DDBJ whole genome shotgun (WGS) entry which is preliminary data.</text>
</comment>
<comment type="catalytic activity">
    <reaction evidence="1">
        <text>5-oxo-L-proline + ATP + 2 H2O = L-glutamate + ADP + phosphate + H(+)</text>
        <dbReference type="Rhea" id="RHEA:10348"/>
        <dbReference type="ChEBI" id="CHEBI:15377"/>
        <dbReference type="ChEBI" id="CHEBI:15378"/>
        <dbReference type="ChEBI" id="CHEBI:29985"/>
        <dbReference type="ChEBI" id="CHEBI:30616"/>
        <dbReference type="ChEBI" id="CHEBI:43474"/>
        <dbReference type="ChEBI" id="CHEBI:58402"/>
        <dbReference type="ChEBI" id="CHEBI:456216"/>
        <dbReference type="EC" id="3.5.2.9"/>
    </reaction>
</comment>
<comment type="similarity">
    <text evidence="1">Belongs to the LamB/PxpA family.</text>
</comment>
<evidence type="ECO:0000313" key="2">
    <source>
        <dbReference type="EMBL" id="MFC0213943.1"/>
    </source>
</evidence>
<dbReference type="EC" id="3.5.2.9" evidence="1"/>
<dbReference type="Proteomes" id="UP001589776">
    <property type="component" value="Unassembled WGS sequence"/>
</dbReference>
<gene>
    <name evidence="1" type="primary">pxpA</name>
    <name evidence="2" type="ORF">ACFFK0_16040</name>
</gene>
<dbReference type="HAMAP" id="MF_00691">
    <property type="entry name" value="PxpA"/>
    <property type="match status" value="1"/>
</dbReference>
<evidence type="ECO:0000313" key="3">
    <source>
        <dbReference type="Proteomes" id="UP001589776"/>
    </source>
</evidence>
<keyword evidence="1" id="KW-0547">Nucleotide-binding</keyword>
<reference evidence="2 3" key="1">
    <citation type="submission" date="2024-09" db="EMBL/GenBank/DDBJ databases">
        <authorList>
            <person name="Sun Q."/>
            <person name="Mori K."/>
        </authorList>
    </citation>
    <scope>NUCLEOTIDE SEQUENCE [LARGE SCALE GENOMIC DNA]</scope>
    <source>
        <strain evidence="2 3">CCM 7759</strain>
    </source>
</reference>
<keyword evidence="1" id="KW-0067">ATP-binding</keyword>
<organism evidence="2 3">
    <name type="scientific">Paenibacillus chartarius</name>
    <dbReference type="NCBI Taxonomy" id="747481"/>
    <lineage>
        <taxon>Bacteria</taxon>
        <taxon>Bacillati</taxon>
        <taxon>Bacillota</taxon>
        <taxon>Bacilli</taxon>
        <taxon>Bacillales</taxon>
        <taxon>Paenibacillaceae</taxon>
        <taxon>Paenibacillus</taxon>
    </lineage>
</organism>
<dbReference type="Gene3D" id="3.20.20.370">
    <property type="entry name" value="Glycoside hydrolase/deacetylase"/>
    <property type="match status" value="1"/>
</dbReference>
<accession>A0ABV6DMS2</accession>
<keyword evidence="3" id="KW-1185">Reference proteome</keyword>
<comment type="function">
    <text evidence="1">Catalyzes the cleavage of 5-oxoproline to form L-glutamate coupled to the hydrolysis of ATP to ADP and inorganic phosphate.</text>
</comment>
<dbReference type="PANTHER" id="PTHR30292">
    <property type="entry name" value="UNCHARACTERIZED PROTEIN YBGL-RELATED"/>
    <property type="match status" value="1"/>
</dbReference>
<dbReference type="RefSeq" id="WP_377471272.1">
    <property type="nucleotide sequence ID" value="NZ_JBHLWN010000067.1"/>
</dbReference>
<comment type="subunit">
    <text evidence="1">Forms a complex composed of PxpA, PxpB and PxpC.</text>
</comment>
<dbReference type="PANTHER" id="PTHR30292:SF0">
    <property type="entry name" value="5-OXOPROLINASE SUBUNIT A"/>
    <property type="match status" value="1"/>
</dbReference>
<name>A0ABV6DMS2_9BACL</name>
<dbReference type="CDD" id="cd10787">
    <property type="entry name" value="LamB_YcsF_like"/>
    <property type="match status" value="1"/>
</dbReference>
<proteinExistence type="inferred from homology"/>
<dbReference type="SUPFAM" id="SSF88713">
    <property type="entry name" value="Glycoside hydrolase/deacetylase"/>
    <property type="match status" value="1"/>
</dbReference>
<keyword evidence="1" id="KW-0378">Hydrolase</keyword>
<evidence type="ECO:0000256" key="1">
    <source>
        <dbReference type="HAMAP-Rule" id="MF_00691"/>
    </source>
</evidence>
<dbReference type="EMBL" id="JBHLWN010000067">
    <property type="protein sequence ID" value="MFC0213943.1"/>
    <property type="molecule type" value="Genomic_DNA"/>
</dbReference>
<protein>
    <recommendedName>
        <fullName evidence="1">5-oxoprolinase subunit A</fullName>
        <shortName evidence="1">5-OPase subunit A</shortName>
        <ecNumber evidence="1">3.5.2.9</ecNumber>
    </recommendedName>
    <alternativeName>
        <fullName evidence="1">5-oxoprolinase (ATP-hydrolyzing) subunit A</fullName>
    </alternativeName>
</protein>
<dbReference type="Pfam" id="PF03746">
    <property type="entry name" value="LamB_YcsF"/>
    <property type="match status" value="1"/>
</dbReference>
<dbReference type="NCBIfam" id="NF003814">
    <property type="entry name" value="PRK05406.1-3"/>
    <property type="match status" value="1"/>
</dbReference>
<dbReference type="NCBIfam" id="NF003816">
    <property type="entry name" value="PRK05406.1-5"/>
    <property type="match status" value="1"/>
</dbReference>